<dbReference type="EMBL" id="KR029598">
    <property type="protein sequence ID" value="AKH47764.1"/>
    <property type="molecule type" value="Genomic_DNA"/>
</dbReference>
<protein>
    <submittedName>
        <fullName evidence="1">Uncharacterized protein</fullName>
    </submittedName>
</protein>
<reference evidence="1" key="2">
    <citation type="submission" date="2015-03" db="EMBL/GenBank/DDBJ databases">
        <authorList>
            <person name="Chow C.-E.T."/>
            <person name="Winget D.M."/>
            <person name="White R.A.III."/>
            <person name="Hallam S.J."/>
            <person name="Suttle C.A."/>
        </authorList>
    </citation>
    <scope>NUCLEOTIDE SEQUENCE</scope>
    <source>
        <strain evidence="1">Oxic1_3</strain>
    </source>
</reference>
<organism evidence="1">
    <name type="scientific">uncultured marine virus</name>
    <dbReference type="NCBI Taxonomy" id="186617"/>
    <lineage>
        <taxon>Viruses</taxon>
        <taxon>environmental samples</taxon>
    </lineage>
</organism>
<accession>A0A0F7L5F0</accession>
<evidence type="ECO:0000313" key="1">
    <source>
        <dbReference type="EMBL" id="AKH47764.1"/>
    </source>
</evidence>
<reference evidence="1" key="1">
    <citation type="journal article" date="2015" name="Front. Microbiol.">
        <title>Combining genomic sequencing methods to explore viral diversity and reveal potential virus-host interactions.</title>
        <authorList>
            <person name="Chow C.E."/>
            <person name="Winget D.M."/>
            <person name="White R.A.III."/>
            <person name="Hallam S.J."/>
            <person name="Suttle C.A."/>
        </authorList>
    </citation>
    <scope>NUCLEOTIDE SEQUENCE</scope>
    <source>
        <strain evidence="1">Oxic1_3</strain>
    </source>
</reference>
<sequence>MFSSNPLVIAMLEANTFADCAGSTISRPRVNFISDIVPPPRATPSSSPTSICNWCILVTFSLPI</sequence>
<name>A0A0F7L5F0_9VIRU</name>
<proteinExistence type="predicted"/>